<dbReference type="RefSeq" id="WP_148709166.1">
    <property type="nucleotide sequence ID" value="NZ_RBWW01000003.1"/>
</dbReference>
<accession>A0A495QQU6</accession>
<organism evidence="3 4">
    <name type="scientific">Haloarcula quadrata</name>
    <dbReference type="NCBI Taxonomy" id="182779"/>
    <lineage>
        <taxon>Archaea</taxon>
        <taxon>Methanobacteriati</taxon>
        <taxon>Methanobacteriota</taxon>
        <taxon>Stenosarchaea group</taxon>
        <taxon>Halobacteria</taxon>
        <taxon>Halobacteriales</taxon>
        <taxon>Haloarculaceae</taxon>
        <taxon>Haloarcula</taxon>
    </lineage>
</organism>
<keyword evidence="4" id="KW-1185">Reference proteome</keyword>
<name>A0A495QQU6_9EURY</name>
<dbReference type="InterPro" id="IPR029050">
    <property type="entry name" value="Immunoprotect_excell_Ig-like"/>
</dbReference>
<evidence type="ECO:0000256" key="1">
    <source>
        <dbReference type="ARBA" id="ARBA00022729"/>
    </source>
</evidence>
<feature type="compositionally biased region" description="Polar residues" evidence="2">
    <location>
        <begin position="32"/>
        <end position="44"/>
    </location>
</feature>
<dbReference type="Gene3D" id="2.60.40.1240">
    <property type="match status" value="1"/>
</dbReference>
<feature type="region of interest" description="Disordered" evidence="2">
    <location>
        <begin position="32"/>
        <end position="87"/>
    </location>
</feature>
<keyword evidence="1" id="KW-0732">Signal</keyword>
<proteinExistence type="predicted"/>
<evidence type="ECO:0000313" key="3">
    <source>
        <dbReference type="EMBL" id="RKS75855.1"/>
    </source>
</evidence>
<sequence length="221" mass="23515">MKKALIISAIGVLAITAGYNAAGFGTINSVPTTTESPTATPVSQPTESPTADSAPPPTESPTATPTPAPTEAPTATPTPTPTPDPVIVEVGEWGKIEQNGTVVRFRVVSYDITESVEEADGETEEPSEGYKFVVADVHISTDPGNEVTIRRDQWSFTELTDKKRGPDGVTNGIREPFPNKTALQGDSVRGTIVWEVKYPSDGQFEVEIHKNKTGRAGKVLI</sequence>
<reference evidence="3 4" key="1">
    <citation type="submission" date="2018-10" db="EMBL/GenBank/DDBJ databases">
        <title>Genomic Encyclopedia of Archaeal and Bacterial Type Strains, Phase II (KMG-II): from individual species to whole genera.</title>
        <authorList>
            <person name="Goeker M."/>
        </authorList>
    </citation>
    <scope>NUCLEOTIDE SEQUENCE [LARGE SCALE GENOMIC DNA]</scope>
    <source>
        <strain evidence="3 4">DSM 11927</strain>
    </source>
</reference>
<evidence type="ECO:0000313" key="4">
    <source>
        <dbReference type="Proteomes" id="UP000268233"/>
    </source>
</evidence>
<evidence type="ECO:0000256" key="2">
    <source>
        <dbReference type="SAM" id="MobiDB-lite"/>
    </source>
</evidence>
<feature type="compositionally biased region" description="Pro residues" evidence="2">
    <location>
        <begin position="54"/>
        <end position="84"/>
    </location>
</feature>
<dbReference type="Proteomes" id="UP000268233">
    <property type="component" value="Unassembled WGS sequence"/>
</dbReference>
<evidence type="ECO:0008006" key="5">
    <source>
        <dbReference type="Google" id="ProtNLM"/>
    </source>
</evidence>
<gene>
    <name evidence="3" type="ORF">BDK61_4381</name>
</gene>
<protein>
    <recommendedName>
        <fullName evidence="5">DUF4352 domain-containing protein</fullName>
    </recommendedName>
</protein>
<dbReference type="AlphaFoldDB" id="A0A495QQU6"/>
<comment type="caution">
    <text evidence="3">The sequence shown here is derived from an EMBL/GenBank/DDBJ whole genome shotgun (WGS) entry which is preliminary data.</text>
</comment>
<dbReference type="EMBL" id="RBWW01000003">
    <property type="protein sequence ID" value="RKS75855.1"/>
    <property type="molecule type" value="Genomic_DNA"/>
</dbReference>